<evidence type="ECO:0000313" key="2">
    <source>
        <dbReference type="EMBL" id="SHN07671.1"/>
    </source>
</evidence>
<feature type="region of interest" description="Disordered" evidence="1">
    <location>
        <begin position="636"/>
        <end position="660"/>
    </location>
</feature>
<comment type="caution">
    <text evidence="2">The sequence shown here is derived from an EMBL/GenBank/DDBJ whole genome shotgun (WGS) entry which is preliminary data.</text>
</comment>
<reference evidence="3" key="1">
    <citation type="submission" date="2016-11" db="EMBL/GenBank/DDBJ databases">
        <authorList>
            <person name="Jaros S."/>
            <person name="Januszkiewicz K."/>
            <person name="Wedrychowicz H."/>
        </authorList>
    </citation>
    <scope>NUCLEOTIDE SEQUENCE [LARGE SCALE GENOMIC DNA]</scope>
    <source>
        <strain evidence="3">CGMCC 4.3555</strain>
    </source>
</reference>
<organism evidence="2 3">
    <name type="scientific">Streptomyces yunnanensis</name>
    <dbReference type="NCBI Taxonomy" id="156453"/>
    <lineage>
        <taxon>Bacteria</taxon>
        <taxon>Bacillati</taxon>
        <taxon>Actinomycetota</taxon>
        <taxon>Actinomycetes</taxon>
        <taxon>Kitasatosporales</taxon>
        <taxon>Streptomycetaceae</taxon>
        <taxon>Streptomyces</taxon>
    </lineage>
</organism>
<accession>A0A9X8N5K9</accession>
<protein>
    <submittedName>
        <fullName evidence="2">Uncharacterized protein</fullName>
    </submittedName>
</protein>
<proteinExistence type="predicted"/>
<sequence length="1292" mass="138440">MRSENSSADNAANSAGQAPTFMGDLKTLYEAAGGGAGLTYTRLVDDAKELGFEVSKTNLNAWLSKNPPTKLSHVEYVLRVLIPFLKKRAALRSPGYAQITEASWGARLAAAQKVSKSGQGGRGTRVHAASRGRLLGGPSQALRDVLPPEFVGREEELAALEAFVKAPDGAPAYLWWQAGPWAGKTALLSWFAARCLPAGVDVAHYIIAGRLGTDRRDGFVRTIKEQLDPTAGPRRRPAIDPGRPDLDPLYAAAAAECAGRDRRLVLIVDGLDEDADAGPDETGIAGLLPKDPPSGMRVIVAGRPHPRVPMKLATDHPLRDPSVVRLLSASPAAAVIRDAALTELRTLLDDPLGQRLLGLLVSARGALTGADLAELTDTTPHKVQNKLRGVVGRSLAPTRTDLLPLDARIEAEAEAGRQTFVLAHIELHTTARAELGRRFLAARTGELHDWAREYQDEDWPHDTPNYLLTGYTHLLHENRDTERLAALVLDPRRQLRLVQRAGPDVAVRQLDLVTPPQAKRTPPLGPTAAAAASREMLLAHFQPLPASVAGTVARLGDARRARALAGASGHAVDKARNLARVARVLRAMDDGQAADTAREAGQWARRALREADRLGYMADEAEAAAGQAALALLETARPPGHGDPQDAGTHGRQVTDSHPVPAPKVAALDVSRDRQGLYEDGLALLRSLHGTGTARNQTWAQAACLLEPDHPDQARELLDEMEEQAEELAAEDPAEVTAAAGAIHLWQTVADTAPDRADRLLDRILAHAEEVWSAAPTLEHISTLAAAASLAAQSRPTQAQQLINAACRHVEHVLAPDAAPLSSPDAFHIEFGFQHTVTLLSQALTDVGTSPTLATRVLKLAERALPAEPDLEEQLPGDEGEEEAFTQAAELADEAFRLAGHGANQAAEHHLERSLALLPVTGPGTGRSPAWLPDLAGALIRTDPATDTQPLLDLVQHPADRVQIHAALAMAHTDAHQPAAARRHAQEASRAAARAATPDRNWPYAAQALACASEVQAAVDLIEQHQKPDSTAKRSAWRQTDRAARIAVATELATHAPQAAGELILPLLTRLEASRHAIRSQGRLASLAELLPAAAHLPPEPQQLLKAMTEQASAQLSRNSPHLWQPEDVLVHAFLRIEAGEDPGLQLNWLTHDMTSRGPEYFPTPALALLHAALGDNHTAVQVAKQPTAPHLQAAALTTVASHLAHIPVRPHPMPDPTGTIHFTRAVQHLALNISPLPPDHEASAKALHLLLTTTGWHHAIQTLHARSPEAITAIRDITITHLHASPTPQRH</sequence>
<dbReference type="Proteomes" id="UP000184388">
    <property type="component" value="Unassembled WGS sequence"/>
</dbReference>
<evidence type="ECO:0000256" key="1">
    <source>
        <dbReference type="SAM" id="MobiDB-lite"/>
    </source>
</evidence>
<name>A0A9X8N5K9_9ACTN</name>
<dbReference type="RefSeq" id="WP_107489703.1">
    <property type="nucleotide sequence ID" value="NZ_FRBK01000019.1"/>
</dbReference>
<evidence type="ECO:0000313" key="3">
    <source>
        <dbReference type="Proteomes" id="UP000184388"/>
    </source>
</evidence>
<dbReference type="EMBL" id="FRBK01000019">
    <property type="protein sequence ID" value="SHN07671.1"/>
    <property type="molecule type" value="Genomic_DNA"/>
</dbReference>
<gene>
    <name evidence="2" type="ORF">SAMN05216268_11933</name>
</gene>